<keyword evidence="3" id="KW-0378">Hydrolase</keyword>
<keyword evidence="4" id="KW-0904">Protein phosphatase</keyword>
<comment type="caution">
    <text evidence="7">The sequence shown here is derived from an EMBL/GenBank/DDBJ whole genome shotgun (WGS) entry which is preliminary data.</text>
</comment>
<evidence type="ECO:0000259" key="6">
    <source>
        <dbReference type="PROSITE" id="PS50056"/>
    </source>
</evidence>
<name>A0AAD7XHD5_9STRA</name>
<dbReference type="InterPro" id="IPR000340">
    <property type="entry name" value="Dual-sp_phosphatase_cat-dom"/>
</dbReference>
<evidence type="ECO:0000256" key="5">
    <source>
        <dbReference type="SAM" id="MobiDB-lite"/>
    </source>
</evidence>
<dbReference type="GO" id="GO:0004725">
    <property type="term" value="F:protein tyrosine phosphatase activity"/>
    <property type="evidence" value="ECO:0007669"/>
    <property type="project" value="UniProtKB-EC"/>
</dbReference>
<dbReference type="GO" id="GO:0043409">
    <property type="term" value="P:negative regulation of MAPK cascade"/>
    <property type="evidence" value="ECO:0007669"/>
    <property type="project" value="TreeGrafter"/>
</dbReference>
<comment type="similarity">
    <text evidence="1">Belongs to the protein-tyrosine phosphatase family. Non-receptor class dual specificity subfamily.</text>
</comment>
<reference evidence="7" key="1">
    <citation type="submission" date="2023-01" db="EMBL/GenBank/DDBJ databases">
        <title>Metagenome sequencing of chrysophaentin producing Chrysophaeum taylorii.</title>
        <authorList>
            <person name="Davison J."/>
            <person name="Bewley C."/>
        </authorList>
    </citation>
    <scope>NUCLEOTIDE SEQUENCE</scope>
    <source>
        <strain evidence="7">NIES-1699</strain>
    </source>
</reference>
<feature type="region of interest" description="Disordered" evidence="5">
    <location>
        <begin position="1"/>
        <end position="41"/>
    </location>
</feature>
<dbReference type="EC" id="3.1.3.48" evidence="2"/>
<dbReference type="PANTHER" id="PTHR10159:SF519">
    <property type="entry name" value="DUAL SPECIFICITY PROTEIN PHOSPHATASE MPK3"/>
    <property type="match status" value="1"/>
</dbReference>
<evidence type="ECO:0000313" key="7">
    <source>
        <dbReference type="EMBL" id="KAJ8599428.1"/>
    </source>
</evidence>
<dbReference type="EMBL" id="JAQMWT010000565">
    <property type="protein sequence ID" value="KAJ8599428.1"/>
    <property type="molecule type" value="Genomic_DNA"/>
</dbReference>
<dbReference type="SUPFAM" id="SSF52799">
    <property type="entry name" value="(Phosphotyrosine protein) phosphatases II"/>
    <property type="match status" value="1"/>
</dbReference>
<accession>A0AAD7XHD5</accession>
<dbReference type="InterPro" id="IPR000387">
    <property type="entry name" value="Tyr_Pase_dom"/>
</dbReference>
<dbReference type="Proteomes" id="UP001230188">
    <property type="component" value="Unassembled WGS sequence"/>
</dbReference>
<dbReference type="SMART" id="SM00195">
    <property type="entry name" value="DSPc"/>
    <property type="match status" value="1"/>
</dbReference>
<sequence length="248" mass="27732">MGLGKRASFAEGTANPTSPSPMSSLYVQTSSPRTPRTPRDKDWDEEARLLFRRLNMEGIRSREKYRNMDCVYQHPGTGAKLFIGNQTAARSESVLASEAIFHVVNCQDASTANFFERDPRFSYKRFPVSHWWRAPKVETHAGILAFFEHGCHAWIDSKLAAGHNVMVHCLAGAHRAGTTGVSFMMRKGHFDVVTAIRLAKWQRPIVDPVGQLLELLERLQAAYEATGIRLVTTAPPRALVRANLLADD</sequence>
<proteinExistence type="inferred from homology"/>
<dbReference type="Pfam" id="PF00782">
    <property type="entry name" value="DSPc"/>
    <property type="match status" value="1"/>
</dbReference>
<evidence type="ECO:0000256" key="3">
    <source>
        <dbReference type="ARBA" id="ARBA00022801"/>
    </source>
</evidence>
<gene>
    <name evidence="7" type="ORF">CTAYLR_007991</name>
</gene>
<feature type="compositionally biased region" description="Polar residues" evidence="5">
    <location>
        <begin position="14"/>
        <end position="34"/>
    </location>
</feature>
<dbReference type="GO" id="GO:0005737">
    <property type="term" value="C:cytoplasm"/>
    <property type="evidence" value="ECO:0007669"/>
    <property type="project" value="TreeGrafter"/>
</dbReference>
<dbReference type="AlphaFoldDB" id="A0AAD7XHD5"/>
<dbReference type="Gene3D" id="3.90.190.10">
    <property type="entry name" value="Protein tyrosine phosphatase superfamily"/>
    <property type="match status" value="1"/>
</dbReference>
<dbReference type="CDD" id="cd14498">
    <property type="entry name" value="DSP"/>
    <property type="match status" value="1"/>
</dbReference>
<protein>
    <recommendedName>
        <fullName evidence="2">protein-tyrosine-phosphatase</fullName>
        <ecNumber evidence="2">3.1.3.48</ecNumber>
    </recommendedName>
</protein>
<evidence type="ECO:0000256" key="1">
    <source>
        <dbReference type="ARBA" id="ARBA00008601"/>
    </source>
</evidence>
<dbReference type="PANTHER" id="PTHR10159">
    <property type="entry name" value="DUAL SPECIFICITY PROTEIN PHOSPHATASE"/>
    <property type="match status" value="1"/>
</dbReference>
<evidence type="ECO:0000313" key="8">
    <source>
        <dbReference type="Proteomes" id="UP001230188"/>
    </source>
</evidence>
<dbReference type="InterPro" id="IPR020422">
    <property type="entry name" value="TYR_PHOSPHATASE_DUAL_dom"/>
</dbReference>
<organism evidence="7 8">
    <name type="scientific">Chrysophaeum taylorii</name>
    <dbReference type="NCBI Taxonomy" id="2483200"/>
    <lineage>
        <taxon>Eukaryota</taxon>
        <taxon>Sar</taxon>
        <taxon>Stramenopiles</taxon>
        <taxon>Ochrophyta</taxon>
        <taxon>Pelagophyceae</taxon>
        <taxon>Pelagomonadales</taxon>
        <taxon>Pelagomonadaceae</taxon>
        <taxon>Chrysophaeum</taxon>
    </lineage>
</organism>
<evidence type="ECO:0000256" key="4">
    <source>
        <dbReference type="ARBA" id="ARBA00022912"/>
    </source>
</evidence>
<feature type="domain" description="Tyrosine specific protein phosphatases" evidence="6">
    <location>
        <begin position="162"/>
        <end position="204"/>
    </location>
</feature>
<keyword evidence="8" id="KW-1185">Reference proteome</keyword>
<evidence type="ECO:0000256" key="2">
    <source>
        <dbReference type="ARBA" id="ARBA00013064"/>
    </source>
</evidence>
<dbReference type="PROSITE" id="PS50056">
    <property type="entry name" value="TYR_PHOSPHATASE_2"/>
    <property type="match status" value="1"/>
</dbReference>
<dbReference type="InterPro" id="IPR029021">
    <property type="entry name" value="Prot-tyrosine_phosphatase-like"/>
</dbReference>